<accession>A0A0F9QIC4</accession>
<proteinExistence type="predicted"/>
<dbReference type="EMBL" id="LAZR01004847">
    <property type="protein sequence ID" value="KKN05068.1"/>
    <property type="molecule type" value="Genomic_DNA"/>
</dbReference>
<sequence>MEIQMGIVTGVIIIIFLAIVAVLWARGEEKKLWNNGFCPACRAYWARFSTDSQGGRGYKCVCVPVRRIWISYAVDK</sequence>
<keyword evidence="1" id="KW-0812">Transmembrane</keyword>
<comment type="caution">
    <text evidence="2">The sequence shown here is derived from an EMBL/GenBank/DDBJ whole genome shotgun (WGS) entry which is preliminary data.</text>
</comment>
<keyword evidence="1" id="KW-0472">Membrane</keyword>
<evidence type="ECO:0000256" key="1">
    <source>
        <dbReference type="SAM" id="Phobius"/>
    </source>
</evidence>
<name>A0A0F9QIC4_9ZZZZ</name>
<feature type="transmembrane region" description="Helical" evidence="1">
    <location>
        <begin position="6"/>
        <end position="25"/>
    </location>
</feature>
<protein>
    <submittedName>
        <fullName evidence="2">Uncharacterized protein</fullName>
    </submittedName>
</protein>
<gene>
    <name evidence="2" type="ORF">LCGC14_1091110</name>
</gene>
<dbReference type="AlphaFoldDB" id="A0A0F9QIC4"/>
<reference evidence="2" key="1">
    <citation type="journal article" date="2015" name="Nature">
        <title>Complex archaea that bridge the gap between prokaryotes and eukaryotes.</title>
        <authorList>
            <person name="Spang A."/>
            <person name="Saw J.H."/>
            <person name="Jorgensen S.L."/>
            <person name="Zaremba-Niedzwiedzka K."/>
            <person name="Martijn J."/>
            <person name="Lind A.E."/>
            <person name="van Eijk R."/>
            <person name="Schleper C."/>
            <person name="Guy L."/>
            <person name="Ettema T.J."/>
        </authorList>
    </citation>
    <scope>NUCLEOTIDE SEQUENCE</scope>
</reference>
<evidence type="ECO:0000313" key="2">
    <source>
        <dbReference type="EMBL" id="KKN05068.1"/>
    </source>
</evidence>
<keyword evidence="1" id="KW-1133">Transmembrane helix</keyword>
<organism evidence="2">
    <name type="scientific">marine sediment metagenome</name>
    <dbReference type="NCBI Taxonomy" id="412755"/>
    <lineage>
        <taxon>unclassified sequences</taxon>
        <taxon>metagenomes</taxon>
        <taxon>ecological metagenomes</taxon>
    </lineage>
</organism>